<reference evidence="1" key="1">
    <citation type="submission" date="2023-06" db="EMBL/GenBank/DDBJ databases">
        <title>Conoideocrella luteorostrata (Hypocreales: Clavicipitaceae), a potential biocontrol fungus for elongate hemlock scale in United States Christmas tree production areas.</title>
        <authorList>
            <person name="Barrett H."/>
            <person name="Lovett B."/>
            <person name="Macias A.M."/>
            <person name="Stajich J.E."/>
            <person name="Kasson M.T."/>
        </authorList>
    </citation>
    <scope>NUCLEOTIDE SEQUENCE</scope>
    <source>
        <strain evidence="1">ARSEF 14590</strain>
    </source>
</reference>
<evidence type="ECO:0000313" key="2">
    <source>
        <dbReference type="Proteomes" id="UP001251528"/>
    </source>
</evidence>
<keyword evidence="2" id="KW-1185">Reference proteome</keyword>
<sequence length="636" mass="72542">MNGEKYGTLVEYNEAALMQREIARFPQAALILEAQKLLLHRLCIIVDAILNGVNSSKARGCERWEMRASEGFKHVGRAELWSSLANQPFSTPPRLNMSFIVSVASVRRQAIEDHLSELQLHPAYFRQHTNSIVECFMGESDSEIIRTAQCCVHWRNEVAAYRTWLMIEEKCLEVQSLILGTDTDVLDGNHSTKIWEEALAGLATVLQGCVTTYSRQLRTETSLCSNFDGYFEKKEQKASEFEPYRYRLPRWPMEKIYWADTLVCYLIHLGQITLGEGWQHFTPPNLFAAMDHLVLNNPKELRRIPSLTMSGSLSNLAAAVEIQFNIRQYAFKKRTYDYDTVRKVVFPLLSEDVAANQYKYWVPPLLDSCLDLLKNFYDKPAPSGPKNKVRLQEARRQREVIETFWLSMRNYMQKQSRYIGFSEKVVSKIDDTLSMSSKPEYCCVIEKEEAGFMSALQACLTDHNLSHYVESGVNNLKSTLDVQGGSNKTKSRRDDSALTLRNQDKEPIAVEQEQPQIPQKIVVPKRALSIFHLMFPTSPGERCRTIHWDEFVHAMNDAGFVAQSLGGSAVGFEQVGTADTDSKSISFHRPHPVPKIDPIMLRSSIARRLANRFGWHRDHFILAGNDNQTGAKKATE</sequence>
<evidence type="ECO:0000313" key="1">
    <source>
        <dbReference type="EMBL" id="KAK2593538.1"/>
    </source>
</evidence>
<dbReference type="Proteomes" id="UP001251528">
    <property type="component" value="Unassembled WGS sequence"/>
</dbReference>
<gene>
    <name evidence="1" type="ORF">QQS21_008761</name>
</gene>
<protein>
    <submittedName>
        <fullName evidence="1">Uncharacterized protein</fullName>
    </submittedName>
</protein>
<comment type="caution">
    <text evidence="1">The sequence shown here is derived from an EMBL/GenBank/DDBJ whole genome shotgun (WGS) entry which is preliminary data.</text>
</comment>
<dbReference type="EMBL" id="JASWJB010000207">
    <property type="protein sequence ID" value="KAK2593538.1"/>
    <property type="molecule type" value="Genomic_DNA"/>
</dbReference>
<name>A0AAJ0CKL6_9HYPO</name>
<organism evidence="1 2">
    <name type="scientific">Conoideocrella luteorostrata</name>
    <dbReference type="NCBI Taxonomy" id="1105319"/>
    <lineage>
        <taxon>Eukaryota</taxon>
        <taxon>Fungi</taxon>
        <taxon>Dikarya</taxon>
        <taxon>Ascomycota</taxon>
        <taxon>Pezizomycotina</taxon>
        <taxon>Sordariomycetes</taxon>
        <taxon>Hypocreomycetidae</taxon>
        <taxon>Hypocreales</taxon>
        <taxon>Clavicipitaceae</taxon>
        <taxon>Conoideocrella</taxon>
    </lineage>
</organism>
<dbReference type="PANTHER" id="PTHR40788">
    <property type="entry name" value="CLR5 DOMAIN-CONTAINING PROTEIN-RELATED"/>
    <property type="match status" value="1"/>
</dbReference>
<accession>A0AAJ0CKL6</accession>
<proteinExistence type="predicted"/>
<dbReference type="AlphaFoldDB" id="A0AAJ0CKL6"/>
<dbReference type="PANTHER" id="PTHR40788:SF1">
    <property type="entry name" value="IPA PROTEIN"/>
    <property type="match status" value="1"/>
</dbReference>